<name>A0AAQ4F8A1_AMBAM</name>
<keyword evidence="1" id="KW-0732">Signal</keyword>
<organism evidence="2 3">
    <name type="scientific">Amblyomma americanum</name>
    <name type="common">Lone star tick</name>
    <dbReference type="NCBI Taxonomy" id="6943"/>
    <lineage>
        <taxon>Eukaryota</taxon>
        <taxon>Metazoa</taxon>
        <taxon>Ecdysozoa</taxon>
        <taxon>Arthropoda</taxon>
        <taxon>Chelicerata</taxon>
        <taxon>Arachnida</taxon>
        <taxon>Acari</taxon>
        <taxon>Parasitiformes</taxon>
        <taxon>Ixodida</taxon>
        <taxon>Ixodoidea</taxon>
        <taxon>Ixodidae</taxon>
        <taxon>Amblyomminae</taxon>
        <taxon>Amblyomma</taxon>
    </lineage>
</organism>
<proteinExistence type="predicted"/>
<feature type="signal peptide" evidence="1">
    <location>
        <begin position="1"/>
        <end position="20"/>
    </location>
</feature>
<evidence type="ECO:0000256" key="1">
    <source>
        <dbReference type="SAM" id="SignalP"/>
    </source>
</evidence>
<dbReference type="AlphaFoldDB" id="A0AAQ4F8A1"/>
<evidence type="ECO:0000313" key="2">
    <source>
        <dbReference type="EMBL" id="KAK8783289.1"/>
    </source>
</evidence>
<reference evidence="2 3" key="1">
    <citation type="journal article" date="2023" name="Arcadia Sci">
        <title>De novo assembly of a long-read Amblyomma americanum tick genome.</title>
        <authorList>
            <person name="Chou S."/>
            <person name="Poskanzer K.E."/>
            <person name="Rollins M."/>
            <person name="Thuy-Boun P.S."/>
        </authorList>
    </citation>
    <scope>NUCLEOTIDE SEQUENCE [LARGE SCALE GENOMIC DNA]</scope>
    <source>
        <strain evidence="2">F_SG_1</strain>
        <tissue evidence="2">Salivary glands</tissue>
    </source>
</reference>
<dbReference type="Proteomes" id="UP001321473">
    <property type="component" value="Unassembled WGS sequence"/>
</dbReference>
<dbReference type="EMBL" id="JARKHS020005687">
    <property type="protein sequence ID" value="KAK8783289.1"/>
    <property type="molecule type" value="Genomic_DNA"/>
</dbReference>
<evidence type="ECO:0008006" key="4">
    <source>
        <dbReference type="Google" id="ProtNLM"/>
    </source>
</evidence>
<protein>
    <recommendedName>
        <fullName evidence="4">Secreted protein</fullName>
    </recommendedName>
</protein>
<feature type="chain" id="PRO_5042835689" description="Secreted protein" evidence="1">
    <location>
        <begin position="21"/>
        <end position="108"/>
    </location>
</feature>
<accession>A0AAQ4F8A1</accession>
<evidence type="ECO:0000313" key="3">
    <source>
        <dbReference type="Proteomes" id="UP001321473"/>
    </source>
</evidence>
<comment type="caution">
    <text evidence="2">The sequence shown here is derived from an EMBL/GenBank/DDBJ whole genome shotgun (WGS) entry which is preliminary data.</text>
</comment>
<gene>
    <name evidence="2" type="ORF">V5799_010348</name>
</gene>
<sequence>MRATVACLLVLAIFVVITEATRFLEELAERSDDKLSDNARCERRDCQGKNSGEKCGRHCVCTWKEVSFARGGSPASSRRRMMCVSKESIKLKRSVYPPLTSVVQPRKA</sequence>
<keyword evidence="3" id="KW-1185">Reference proteome</keyword>